<dbReference type="InterPro" id="IPR002156">
    <property type="entry name" value="RNaseH_domain"/>
</dbReference>
<feature type="domain" description="RNase H type-1" evidence="1">
    <location>
        <begin position="110"/>
        <end position="156"/>
    </location>
</feature>
<dbReference type="PANTHER" id="PTHR47074:SF48">
    <property type="entry name" value="POLYNUCLEOTIDYL TRANSFERASE, RIBONUCLEASE H-LIKE SUPERFAMILY PROTEIN"/>
    <property type="match status" value="1"/>
</dbReference>
<accession>I1NJ58</accession>
<sequence>MLLGEATYMAPIVEEIIPAQRRRVAMTLWSIWTRRNDKLWSNITVNDSSVIHRADEFYQVWFDAKEMHGSSARDTTVSNTGRWSPPRLGFTKSNVDASFKHNWRRDVTDFMEPCLSVPEGEAWALAAATRFIAERGYQNVMFEVGSKSIVDKINRVQWIILSWITRSNNEGGNNTLKHHEFAILFLTRFSHSTSHI</sequence>
<dbReference type="InParanoid" id="I1NJ58"/>
<dbReference type="GO" id="GO:0003676">
    <property type="term" value="F:nucleic acid binding"/>
    <property type="evidence" value="ECO:0007669"/>
    <property type="project" value="InterPro"/>
</dbReference>
<dbReference type="PaxDb" id="3847-GLYMA20G38430.1"/>
<evidence type="ECO:0000313" key="2">
    <source>
        <dbReference type="EMBL" id="KRG92961.1"/>
    </source>
</evidence>
<evidence type="ECO:0000313" key="3">
    <source>
        <dbReference type="EnsemblPlants" id="KRG92961"/>
    </source>
</evidence>
<dbReference type="Proteomes" id="UP000008827">
    <property type="component" value="Chromosome 20"/>
</dbReference>
<reference evidence="2" key="3">
    <citation type="submission" date="2018-07" db="EMBL/GenBank/DDBJ databases">
        <title>WGS assembly of Glycine max.</title>
        <authorList>
            <person name="Schmutz J."/>
            <person name="Cannon S."/>
            <person name="Schlueter J."/>
            <person name="Ma J."/>
            <person name="Mitros T."/>
            <person name="Nelson W."/>
            <person name="Hyten D."/>
            <person name="Song Q."/>
            <person name="Thelen J."/>
            <person name="Cheng J."/>
            <person name="Xu D."/>
            <person name="Hellsten U."/>
            <person name="May G."/>
            <person name="Yu Y."/>
            <person name="Sakurai T."/>
            <person name="Umezawa T."/>
            <person name="Bhattacharyya M."/>
            <person name="Sandhu D."/>
            <person name="Valliyodan B."/>
            <person name="Lindquist E."/>
            <person name="Peto M."/>
            <person name="Grant D."/>
            <person name="Shu S."/>
            <person name="Goodstein D."/>
            <person name="Barry K."/>
            <person name="Futrell-Griggs M."/>
            <person name="Abernathy B."/>
            <person name="Du J."/>
            <person name="Tian Z."/>
            <person name="Zhu L."/>
            <person name="Gill N."/>
            <person name="Joshi T."/>
            <person name="Libault M."/>
            <person name="Sethuraman A."/>
            <person name="Zhang X."/>
            <person name="Shinozaki K."/>
            <person name="Nguyen H."/>
            <person name="Wing R."/>
            <person name="Cregan P."/>
            <person name="Specht J."/>
            <person name="Grimwood J."/>
            <person name="Rokhsar D."/>
            <person name="Stacey G."/>
            <person name="Shoemaker R."/>
            <person name="Jackson S."/>
        </authorList>
    </citation>
    <scope>NUCLEOTIDE SEQUENCE</scope>
    <source>
        <tissue evidence="2">Callus</tissue>
    </source>
</reference>
<dbReference type="GO" id="GO:0004523">
    <property type="term" value="F:RNA-DNA hybrid ribonuclease activity"/>
    <property type="evidence" value="ECO:0007669"/>
    <property type="project" value="InterPro"/>
</dbReference>
<keyword evidence="4" id="KW-1185">Reference proteome</keyword>
<organism evidence="3">
    <name type="scientific">Glycine max</name>
    <name type="common">Soybean</name>
    <name type="synonym">Glycine hispida</name>
    <dbReference type="NCBI Taxonomy" id="3847"/>
    <lineage>
        <taxon>Eukaryota</taxon>
        <taxon>Viridiplantae</taxon>
        <taxon>Streptophyta</taxon>
        <taxon>Embryophyta</taxon>
        <taxon>Tracheophyta</taxon>
        <taxon>Spermatophyta</taxon>
        <taxon>Magnoliopsida</taxon>
        <taxon>eudicotyledons</taxon>
        <taxon>Gunneridae</taxon>
        <taxon>Pentapetalae</taxon>
        <taxon>rosids</taxon>
        <taxon>fabids</taxon>
        <taxon>Fabales</taxon>
        <taxon>Fabaceae</taxon>
        <taxon>Papilionoideae</taxon>
        <taxon>50 kb inversion clade</taxon>
        <taxon>NPAAA clade</taxon>
        <taxon>indigoferoid/millettioid clade</taxon>
        <taxon>Phaseoleae</taxon>
        <taxon>Glycine</taxon>
        <taxon>Glycine subgen. Soja</taxon>
    </lineage>
</organism>
<name>I1NJ58_SOYBN</name>
<gene>
    <name evidence="2" type="ORF">GLYMA_20G240200</name>
</gene>
<protein>
    <recommendedName>
        <fullName evidence="1">RNase H type-1 domain-containing protein</fullName>
    </recommendedName>
</protein>
<evidence type="ECO:0000259" key="1">
    <source>
        <dbReference type="Pfam" id="PF13456"/>
    </source>
</evidence>
<dbReference type="Pfam" id="PF13456">
    <property type="entry name" value="RVT_3"/>
    <property type="match status" value="1"/>
</dbReference>
<dbReference type="EnsemblPlants" id="KRG92961">
    <property type="protein sequence ID" value="KRG92961"/>
    <property type="gene ID" value="GLYMA_20G240200"/>
</dbReference>
<dbReference type="HOGENOM" id="CLU_1392362_0_0_1"/>
<dbReference type="PANTHER" id="PTHR47074">
    <property type="entry name" value="BNAC02G40300D PROTEIN"/>
    <property type="match status" value="1"/>
</dbReference>
<proteinExistence type="predicted"/>
<dbReference type="InterPro" id="IPR052929">
    <property type="entry name" value="RNase_H-like_EbsB-rel"/>
</dbReference>
<reference evidence="3" key="2">
    <citation type="submission" date="2018-02" db="UniProtKB">
        <authorList>
            <consortium name="EnsemblPlants"/>
        </authorList>
    </citation>
    <scope>IDENTIFICATION</scope>
    <source>
        <strain evidence="3">Williams 82</strain>
    </source>
</reference>
<dbReference type="EMBL" id="CM000853">
    <property type="protein sequence ID" value="KRG92961.1"/>
    <property type="molecule type" value="Genomic_DNA"/>
</dbReference>
<dbReference type="AlphaFoldDB" id="I1NJ58"/>
<evidence type="ECO:0000313" key="4">
    <source>
        <dbReference type="Proteomes" id="UP000008827"/>
    </source>
</evidence>
<reference evidence="2 3" key="1">
    <citation type="journal article" date="2010" name="Nature">
        <title>Genome sequence of the palaeopolyploid soybean.</title>
        <authorList>
            <person name="Schmutz J."/>
            <person name="Cannon S.B."/>
            <person name="Schlueter J."/>
            <person name="Ma J."/>
            <person name="Mitros T."/>
            <person name="Nelson W."/>
            <person name="Hyten D.L."/>
            <person name="Song Q."/>
            <person name="Thelen J.J."/>
            <person name="Cheng J."/>
            <person name="Xu D."/>
            <person name="Hellsten U."/>
            <person name="May G.D."/>
            <person name="Yu Y."/>
            <person name="Sakurai T."/>
            <person name="Umezawa T."/>
            <person name="Bhattacharyya M.K."/>
            <person name="Sandhu D."/>
            <person name="Valliyodan B."/>
            <person name="Lindquist E."/>
            <person name="Peto M."/>
            <person name="Grant D."/>
            <person name="Shu S."/>
            <person name="Goodstein D."/>
            <person name="Barry K."/>
            <person name="Futrell-Griggs M."/>
            <person name="Abernathy B."/>
            <person name="Du J."/>
            <person name="Tian Z."/>
            <person name="Zhu L."/>
            <person name="Gill N."/>
            <person name="Joshi T."/>
            <person name="Libault M."/>
            <person name="Sethuraman A."/>
            <person name="Zhang X.-C."/>
            <person name="Shinozaki K."/>
            <person name="Nguyen H.T."/>
            <person name="Wing R.A."/>
            <person name="Cregan P."/>
            <person name="Specht J."/>
            <person name="Grimwood J."/>
            <person name="Rokhsar D."/>
            <person name="Stacey G."/>
            <person name="Shoemaker R.C."/>
            <person name="Jackson S.A."/>
        </authorList>
    </citation>
    <scope>NUCLEOTIDE SEQUENCE [LARGE SCALE GENOMIC DNA]</scope>
    <source>
        <strain evidence="3">cv. Williams 82</strain>
        <tissue evidence="2">Callus</tissue>
    </source>
</reference>
<dbReference type="SMR" id="I1NJ58"/>
<dbReference type="Gramene" id="KRG92961">
    <property type="protein sequence ID" value="KRG92961"/>
    <property type="gene ID" value="GLYMA_20G240200"/>
</dbReference>